<protein>
    <recommendedName>
        <fullName evidence="3">Protein phosphatase</fullName>
        <ecNumber evidence="3">3.1.3.16</ecNumber>
    </recommendedName>
</protein>
<evidence type="ECO:0000259" key="4">
    <source>
        <dbReference type="PROSITE" id="PS51746"/>
    </source>
</evidence>
<dbReference type="PROSITE" id="PS51746">
    <property type="entry name" value="PPM_2"/>
    <property type="match status" value="1"/>
</dbReference>
<dbReference type="SMART" id="SM00331">
    <property type="entry name" value="PP2C_SIG"/>
    <property type="match status" value="1"/>
</dbReference>
<proteinExistence type="inferred from homology"/>
<accession>A0A1D1XE41</accession>
<keyword evidence="3" id="KW-0479">Metal-binding</keyword>
<dbReference type="PANTHER" id="PTHR12320:SF84">
    <property type="entry name" value="PROTEIN PHOSPHATASE"/>
    <property type="match status" value="1"/>
</dbReference>
<dbReference type="EC" id="3.1.3.16" evidence="3"/>
<evidence type="ECO:0000256" key="1">
    <source>
        <dbReference type="ARBA" id="ARBA00047761"/>
    </source>
</evidence>
<dbReference type="InterPro" id="IPR036457">
    <property type="entry name" value="PPM-type-like_dom_sf"/>
</dbReference>
<dbReference type="SMART" id="SM00332">
    <property type="entry name" value="PP2Cc"/>
    <property type="match status" value="1"/>
</dbReference>
<comment type="catalytic activity">
    <reaction evidence="2 3">
        <text>O-phospho-L-threonyl-[protein] + H2O = L-threonyl-[protein] + phosphate</text>
        <dbReference type="Rhea" id="RHEA:47004"/>
        <dbReference type="Rhea" id="RHEA-COMP:11060"/>
        <dbReference type="Rhea" id="RHEA-COMP:11605"/>
        <dbReference type="ChEBI" id="CHEBI:15377"/>
        <dbReference type="ChEBI" id="CHEBI:30013"/>
        <dbReference type="ChEBI" id="CHEBI:43474"/>
        <dbReference type="ChEBI" id="CHEBI:61977"/>
        <dbReference type="EC" id="3.1.3.16"/>
    </reaction>
</comment>
<comment type="similarity">
    <text evidence="3">Belongs to the PP2C family.</text>
</comment>
<dbReference type="GO" id="GO:0004722">
    <property type="term" value="F:protein serine/threonine phosphatase activity"/>
    <property type="evidence" value="ECO:0007669"/>
    <property type="project" value="UniProtKB-EC"/>
</dbReference>
<dbReference type="PANTHER" id="PTHR12320">
    <property type="entry name" value="PROTEIN PHOSPHATASE 2C"/>
    <property type="match status" value="1"/>
</dbReference>
<evidence type="ECO:0000313" key="5">
    <source>
        <dbReference type="EMBL" id="JAT40685.1"/>
    </source>
</evidence>
<evidence type="ECO:0000256" key="3">
    <source>
        <dbReference type="RuleBase" id="RU366020"/>
    </source>
</evidence>
<dbReference type="InterPro" id="IPR001932">
    <property type="entry name" value="PPM-type_phosphatase-like_dom"/>
</dbReference>
<evidence type="ECO:0000256" key="2">
    <source>
        <dbReference type="ARBA" id="ARBA00048336"/>
    </source>
</evidence>
<comment type="cofactor">
    <cofactor evidence="3">
        <name>Mn(2+)</name>
        <dbReference type="ChEBI" id="CHEBI:29035"/>
    </cofactor>
</comment>
<sequence length="416" mass="46601">MNSIKVTTYSRSLYSIRLSNIYKNPLSCHILFTSQNTSISRSFFTLTNTQNKIFLNNDKSIFLSSHSNVINHKRYFNNFFSLKFWSTKKSLRPVPSNSQKFFDTSTTPNLSMTTLPTSNLLTPTPTPNATTILYPQPSPPPPLFPISRNKLTLNYGGSGIPKNSEKLISTKNDEKYNSIGCGEDSFFLRYDSLGVADGVGGWRNCNSVADSALYARKLMHYSYAELEKHDNNVDVNPVDILQASYEQTIKALEGIIGSSTALIAVLRDDELRIANIGDCGIGVIRHNDFMFRNEEQQHSFNYPYQLGTGSLNTPKRDSQQYTVKIQQGDIIIMGSDGIFDNLFDDDIIDEIRDKEINPQVISDALAWKAKQASVDVNIFSPFQSHALQEGLPFQGGKRDDISVLVAVVTDNNLDKD</sequence>
<gene>
    <name evidence="5" type="primary">At5g66720_2</name>
    <name evidence="5" type="ORF">g.43192</name>
</gene>
<dbReference type="InterPro" id="IPR039123">
    <property type="entry name" value="PPTC7"/>
</dbReference>
<comment type="catalytic activity">
    <reaction evidence="1 3">
        <text>O-phospho-L-seryl-[protein] + H2O = L-seryl-[protein] + phosphate</text>
        <dbReference type="Rhea" id="RHEA:20629"/>
        <dbReference type="Rhea" id="RHEA-COMP:9863"/>
        <dbReference type="Rhea" id="RHEA-COMP:11604"/>
        <dbReference type="ChEBI" id="CHEBI:15377"/>
        <dbReference type="ChEBI" id="CHEBI:29999"/>
        <dbReference type="ChEBI" id="CHEBI:43474"/>
        <dbReference type="ChEBI" id="CHEBI:83421"/>
        <dbReference type="EC" id="3.1.3.16"/>
    </reaction>
</comment>
<keyword evidence="3" id="KW-0464">Manganese</keyword>
<dbReference type="GO" id="GO:0046872">
    <property type="term" value="F:metal ion binding"/>
    <property type="evidence" value="ECO:0007669"/>
    <property type="project" value="UniProtKB-UniRule"/>
</dbReference>
<organism evidence="5">
    <name type="scientific">Anthurium amnicola</name>
    <dbReference type="NCBI Taxonomy" id="1678845"/>
    <lineage>
        <taxon>Eukaryota</taxon>
        <taxon>Viridiplantae</taxon>
        <taxon>Streptophyta</taxon>
        <taxon>Embryophyta</taxon>
        <taxon>Tracheophyta</taxon>
        <taxon>Spermatophyta</taxon>
        <taxon>Magnoliopsida</taxon>
        <taxon>Liliopsida</taxon>
        <taxon>Araceae</taxon>
        <taxon>Pothoideae</taxon>
        <taxon>Potheae</taxon>
        <taxon>Anthurium</taxon>
    </lineage>
</organism>
<keyword evidence="3" id="KW-0904">Protein phosphatase</keyword>
<dbReference type="AlphaFoldDB" id="A0A1D1XE41"/>
<comment type="cofactor">
    <cofactor evidence="3">
        <name>Mg(2+)</name>
        <dbReference type="ChEBI" id="CHEBI:18420"/>
    </cofactor>
</comment>
<name>A0A1D1XE41_9ARAE</name>
<dbReference type="SUPFAM" id="SSF81606">
    <property type="entry name" value="PP2C-like"/>
    <property type="match status" value="1"/>
</dbReference>
<dbReference type="Gene3D" id="3.60.40.10">
    <property type="entry name" value="PPM-type phosphatase domain"/>
    <property type="match status" value="1"/>
</dbReference>
<keyword evidence="3" id="KW-0378">Hydrolase</keyword>
<feature type="domain" description="PPM-type phosphatase" evidence="4">
    <location>
        <begin position="167"/>
        <end position="408"/>
    </location>
</feature>
<dbReference type="EMBL" id="GDJX01027251">
    <property type="protein sequence ID" value="JAT40685.1"/>
    <property type="molecule type" value="Transcribed_RNA"/>
</dbReference>
<reference evidence="5" key="1">
    <citation type="submission" date="2015-07" db="EMBL/GenBank/DDBJ databases">
        <title>Transcriptome Assembly of Anthurium amnicola.</title>
        <authorList>
            <person name="Suzuki J."/>
        </authorList>
    </citation>
    <scope>NUCLEOTIDE SEQUENCE</scope>
</reference>
<dbReference type="Pfam" id="PF13672">
    <property type="entry name" value="PP2C_2"/>
    <property type="match status" value="1"/>
</dbReference>
<keyword evidence="3" id="KW-0460">Magnesium</keyword>